<dbReference type="Proteomes" id="UP000814128">
    <property type="component" value="Unassembled WGS sequence"/>
</dbReference>
<organism evidence="1 2">
    <name type="scientific">Vararia minispora EC-137</name>
    <dbReference type="NCBI Taxonomy" id="1314806"/>
    <lineage>
        <taxon>Eukaryota</taxon>
        <taxon>Fungi</taxon>
        <taxon>Dikarya</taxon>
        <taxon>Basidiomycota</taxon>
        <taxon>Agaricomycotina</taxon>
        <taxon>Agaricomycetes</taxon>
        <taxon>Russulales</taxon>
        <taxon>Lachnocladiaceae</taxon>
        <taxon>Vararia</taxon>
    </lineage>
</organism>
<comment type="caution">
    <text evidence="1">The sequence shown here is derived from an EMBL/GenBank/DDBJ whole genome shotgun (WGS) entry which is preliminary data.</text>
</comment>
<feature type="non-terminal residue" evidence="1">
    <location>
        <position position="210"/>
    </location>
</feature>
<accession>A0ACB8QJB3</accession>
<protein>
    <submittedName>
        <fullName evidence="1">Uncharacterized protein</fullName>
    </submittedName>
</protein>
<sequence>MTGAACLLFILSTMRTIFDAVHVYTGFIKSGDPIAYFNVASRFTFKNIVYIIQTLVGDGILIYRCYVVWRSLWIIALPCVLWIGTAFTGALTCWSISQSMITSTTVFIDSSTWILSFFATTLCTNTISTSMLAYKLWKVNSAVARYRESTMLPAIIIILECGAMYTVALIIQIITYNAESNSIYLTIDITGQIITITFYLLIIRAGLSRL</sequence>
<reference evidence="1" key="1">
    <citation type="submission" date="2021-02" db="EMBL/GenBank/DDBJ databases">
        <authorList>
            <consortium name="DOE Joint Genome Institute"/>
            <person name="Ahrendt S."/>
            <person name="Looney B.P."/>
            <person name="Miyauchi S."/>
            <person name="Morin E."/>
            <person name="Drula E."/>
            <person name="Courty P.E."/>
            <person name="Chicoki N."/>
            <person name="Fauchery L."/>
            <person name="Kohler A."/>
            <person name="Kuo A."/>
            <person name="Labutti K."/>
            <person name="Pangilinan J."/>
            <person name="Lipzen A."/>
            <person name="Riley R."/>
            <person name="Andreopoulos W."/>
            <person name="He G."/>
            <person name="Johnson J."/>
            <person name="Barry K.W."/>
            <person name="Grigoriev I.V."/>
            <person name="Nagy L."/>
            <person name="Hibbett D."/>
            <person name="Henrissat B."/>
            <person name="Matheny P.B."/>
            <person name="Labbe J."/>
            <person name="Martin F."/>
        </authorList>
    </citation>
    <scope>NUCLEOTIDE SEQUENCE</scope>
    <source>
        <strain evidence="1">EC-137</strain>
    </source>
</reference>
<proteinExistence type="predicted"/>
<evidence type="ECO:0000313" key="2">
    <source>
        <dbReference type="Proteomes" id="UP000814128"/>
    </source>
</evidence>
<evidence type="ECO:0000313" key="1">
    <source>
        <dbReference type="EMBL" id="KAI0031752.1"/>
    </source>
</evidence>
<name>A0ACB8QJB3_9AGAM</name>
<keyword evidence="2" id="KW-1185">Reference proteome</keyword>
<dbReference type="EMBL" id="MU273568">
    <property type="protein sequence ID" value="KAI0031752.1"/>
    <property type="molecule type" value="Genomic_DNA"/>
</dbReference>
<reference evidence="1" key="2">
    <citation type="journal article" date="2022" name="New Phytol.">
        <title>Evolutionary transition to the ectomycorrhizal habit in the genomes of a hyperdiverse lineage of mushroom-forming fungi.</title>
        <authorList>
            <person name="Looney B."/>
            <person name="Miyauchi S."/>
            <person name="Morin E."/>
            <person name="Drula E."/>
            <person name="Courty P.E."/>
            <person name="Kohler A."/>
            <person name="Kuo A."/>
            <person name="LaButti K."/>
            <person name="Pangilinan J."/>
            <person name="Lipzen A."/>
            <person name="Riley R."/>
            <person name="Andreopoulos W."/>
            <person name="He G."/>
            <person name="Johnson J."/>
            <person name="Nolan M."/>
            <person name="Tritt A."/>
            <person name="Barry K.W."/>
            <person name="Grigoriev I.V."/>
            <person name="Nagy L.G."/>
            <person name="Hibbett D."/>
            <person name="Henrissat B."/>
            <person name="Matheny P.B."/>
            <person name="Labbe J."/>
            <person name="Martin F.M."/>
        </authorList>
    </citation>
    <scope>NUCLEOTIDE SEQUENCE</scope>
    <source>
        <strain evidence="1">EC-137</strain>
    </source>
</reference>
<gene>
    <name evidence="1" type="ORF">K488DRAFT_6626</name>
</gene>